<dbReference type="SUPFAM" id="SSF56214">
    <property type="entry name" value="4'-phosphopantetheinyl transferase"/>
    <property type="match status" value="2"/>
</dbReference>
<accession>G5IJT2</accession>
<dbReference type="InterPro" id="IPR037143">
    <property type="entry name" value="4-PPantetheinyl_Trfase_dom_sf"/>
</dbReference>
<comment type="caution">
    <text evidence="4">The sequence shown here is derived from an EMBL/GenBank/DDBJ whole genome shotgun (WGS) entry which is preliminary data.</text>
</comment>
<sequence length="202" mass="23139">MIYLTAYAGEGQQLGQQNRRQREHILGRTLLNMGLQREYALFLSQLTVKTGRYGKPYLEERPEIQFNISHCDGLAACALHNRTVGLDVEVIRPFSERLVKKVLTEEELASLGGREMTPELFFRYWTLKESYLKARGTGLAASMREISFSWKADGNVESSSEEYVFYQKCLWGKYLIAVCTARDSDGDEEEKERTSDDIPGDF</sequence>
<organism evidence="4 5">
    <name type="scientific">Hungatella hathewayi WAL-18680</name>
    <dbReference type="NCBI Taxonomy" id="742737"/>
    <lineage>
        <taxon>Bacteria</taxon>
        <taxon>Bacillati</taxon>
        <taxon>Bacillota</taxon>
        <taxon>Clostridia</taxon>
        <taxon>Lachnospirales</taxon>
        <taxon>Lachnospiraceae</taxon>
        <taxon>Hungatella</taxon>
    </lineage>
</organism>
<proteinExistence type="inferred from homology"/>
<dbReference type="PATRIC" id="fig|742737.3.peg.3741"/>
<dbReference type="AlphaFoldDB" id="G5IJT2"/>
<dbReference type="GO" id="GO:0005829">
    <property type="term" value="C:cytosol"/>
    <property type="evidence" value="ECO:0007669"/>
    <property type="project" value="TreeGrafter"/>
</dbReference>
<dbReference type="HOGENOM" id="CLU_057011_6_4_9"/>
<dbReference type="Pfam" id="PF01648">
    <property type="entry name" value="ACPS"/>
    <property type="match status" value="1"/>
</dbReference>
<feature type="domain" description="4'-phosphopantetheinyl transferase" evidence="3">
    <location>
        <begin position="84"/>
        <end position="179"/>
    </location>
</feature>
<dbReference type="Gene3D" id="3.90.470.20">
    <property type="entry name" value="4'-phosphopantetheinyl transferase domain"/>
    <property type="match status" value="2"/>
</dbReference>
<dbReference type="PANTHER" id="PTHR12215">
    <property type="entry name" value="PHOSPHOPANTETHEINE TRANSFERASE"/>
    <property type="match status" value="1"/>
</dbReference>
<keyword evidence="2" id="KW-0808">Transferase</keyword>
<name>G5IJT2_9FIRM</name>
<evidence type="ECO:0000256" key="1">
    <source>
        <dbReference type="ARBA" id="ARBA00010990"/>
    </source>
</evidence>
<dbReference type="GO" id="GO:0000287">
    <property type="term" value="F:magnesium ion binding"/>
    <property type="evidence" value="ECO:0007669"/>
    <property type="project" value="InterPro"/>
</dbReference>
<dbReference type="GO" id="GO:0008897">
    <property type="term" value="F:holo-[acyl-carrier-protein] synthase activity"/>
    <property type="evidence" value="ECO:0007669"/>
    <property type="project" value="InterPro"/>
</dbReference>
<evidence type="ECO:0000313" key="5">
    <source>
        <dbReference type="Proteomes" id="UP000005384"/>
    </source>
</evidence>
<evidence type="ECO:0000313" key="4">
    <source>
        <dbReference type="EMBL" id="EHI58302.1"/>
    </source>
</evidence>
<dbReference type="Proteomes" id="UP000005384">
    <property type="component" value="Unassembled WGS sequence"/>
</dbReference>
<keyword evidence="5" id="KW-1185">Reference proteome</keyword>
<gene>
    <name evidence="4" type="ORF">HMPREF9473_03760</name>
</gene>
<evidence type="ECO:0000259" key="3">
    <source>
        <dbReference type="Pfam" id="PF01648"/>
    </source>
</evidence>
<dbReference type="InterPro" id="IPR050559">
    <property type="entry name" value="P-Pant_transferase_sf"/>
</dbReference>
<protein>
    <recommendedName>
        <fullName evidence="3">4'-phosphopantetheinyl transferase domain-containing protein</fullName>
    </recommendedName>
</protein>
<dbReference type="PANTHER" id="PTHR12215:SF10">
    <property type="entry name" value="L-AMINOADIPATE-SEMIALDEHYDE DEHYDROGENASE-PHOSPHOPANTETHEINYL TRANSFERASE"/>
    <property type="match status" value="1"/>
</dbReference>
<comment type="similarity">
    <text evidence="1">Belongs to the P-Pant transferase superfamily. Gsp/Sfp/HetI/AcpT family.</text>
</comment>
<reference evidence="4 5" key="1">
    <citation type="submission" date="2011-08" db="EMBL/GenBank/DDBJ databases">
        <title>The Genome Sequence of Clostridium hathewayi WAL-18680.</title>
        <authorList>
            <consortium name="The Broad Institute Genome Sequencing Platform"/>
            <person name="Earl A."/>
            <person name="Ward D."/>
            <person name="Feldgarden M."/>
            <person name="Gevers D."/>
            <person name="Finegold S.M."/>
            <person name="Summanen P.H."/>
            <person name="Molitoris D.R."/>
            <person name="Song M."/>
            <person name="Daigneault M."/>
            <person name="Allen-Vercoe E."/>
            <person name="Young S.K."/>
            <person name="Zeng Q."/>
            <person name="Gargeya S."/>
            <person name="Fitzgerald M."/>
            <person name="Haas B."/>
            <person name="Abouelleil A."/>
            <person name="Alvarado L."/>
            <person name="Arachchi H.M."/>
            <person name="Berlin A."/>
            <person name="Brown A."/>
            <person name="Chapman S.B."/>
            <person name="Chen Z."/>
            <person name="Dunbar C."/>
            <person name="Freedman E."/>
            <person name="Gearin G."/>
            <person name="Gellesch M."/>
            <person name="Goldberg J."/>
            <person name="Griggs A."/>
            <person name="Gujja S."/>
            <person name="Heiman D."/>
            <person name="Howarth C."/>
            <person name="Larson L."/>
            <person name="Lui A."/>
            <person name="MacDonald P.J.P."/>
            <person name="Montmayeur A."/>
            <person name="Murphy C."/>
            <person name="Neiman D."/>
            <person name="Pearson M."/>
            <person name="Priest M."/>
            <person name="Roberts A."/>
            <person name="Saif S."/>
            <person name="Shea T."/>
            <person name="Shenoy N."/>
            <person name="Sisk P."/>
            <person name="Stolte C."/>
            <person name="Sykes S."/>
            <person name="Wortman J."/>
            <person name="Nusbaum C."/>
            <person name="Birren B."/>
        </authorList>
    </citation>
    <scope>NUCLEOTIDE SEQUENCE [LARGE SCALE GENOMIC DNA]</scope>
    <source>
        <strain evidence="4 5">WAL-18680</strain>
    </source>
</reference>
<dbReference type="GO" id="GO:0019878">
    <property type="term" value="P:lysine biosynthetic process via aminoadipic acid"/>
    <property type="evidence" value="ECO:0007669"/>
    <property type="project" value="TreeGrafter"/>
</dbReference>
<dbReference type="EMBL" id="ADLN01000104">
    <property type="protein sequence ID" value="EHI58302.1"/>
    <property type="molecule type" value="Genomic_DNA"/>
</dbReference>
<evidence type="ECO:0000256" key="2">
    <source>
        <dbReference type="ARBA" id="ARBA00022679"/>
    </source>
</evidence>
<dbReference type="InterPro" id="IPR008278">
    <property type="entry name" value="4-PPantetheinyl_Trfase_dom"/>
</dbReference>